<proteinExistence type="predicted"/>
<keyword evidence="1" id="KW-0472">Membrane</keyword>
<sequence>AVVQLKTISGALSADESLSDFAVEKIKLLQQILIYVVSIFYVFIDLGSNIDKKDELFCSLLGFISRADAAISSSNSSKVLSTEARLHWRQKAIVSVMEAGGLNW</sequence>
<evidence type="ECO:0000256" key="1">
    <source>
        <dbReference type="SAM" id="Phobius"/>
    </source>
</evidence>
<name>A0A392MSQ3_9FABA</name>
<comment type="caution">
    <text evidence="2">The sequence shown here is derived from an EMBL/GenBank/DDBJ whole genome shotgun (WGS) entry which is preliminary data.</text>
</comment>
<keyword evidence="3" id="KW-1185">Reference proteome</keyword>
<organism evidence="2 3">
    <name type="scientific">Trifolium medium</name>
    <dbReference type="NCBI Taxonomy" id="97028"/>
    <lineage>
        <taxon>Eukaryota</taxon>
        <taxon>Viridiplantae</taxon>
        <taxon>Streptophyta</taxon>
        <taxon>Embryophyta</taxon>
        <taxon>Tracheophyta</taxon>
        <taxon>Spermatophyta</taxon>
        <taxon>Magnoliopsida</taxon>
        <taxon>eudicotyledons</taxon>
        <taxon>Gunneridae</taxon>
        <taxon>Pentapetalae</taxon>
        <taxon>rosids</taxon>
        <taxon>fabids</taxon>
        <taxon>Fabales</taxon>
        <taxon>Fabaceae</taxon>
        <taxon>Papilionoideae</taxon>
        <taxon>50 kb inversion clade</taxon>
        <taxon>NPAAA clade</taxon>
        <taxon>Hologalegina</taxon>
        <taxon>IRL clade</taxon>
        <taxon>Trifolieae</taxon>
        <taxon>Trifolium</taxon>
    </lineage>
</organism>
<dbReference type="EMBL" id="LXQA010018460">
    <property type="protein sequence ID" value="MCH90501.1"/>
    <property type="molecule type" value="Genomic_DNA"/>
</dbReference>
<feature type="transmembrane region" description="Helical" evidence="1">
    <location>
        <begin position="28"/>
        <end position="44"/>
    </location>
</feature>
<evidence type="ECO:0000313" key="2">
    <source>
        <dbReference type="EMBL" id="MCH90501.1"/>
    </source>
</evidence>
<dbReference type="Proteomes" id="UP000265520">
    <property type="component" value="Unassembled WGS sequence"/>
</dbReference>
<feature type="non-terminal residue" evidence="2">
    <location>
        <position position="1"/>
    </location>
</feature>
<accession>A0A392MSQ3</accession>
<dbReference type="AlphaFoldDB" id="A0A392MSQ3"/>
<keyword evidence="1" id="KW-1133">Transmembrane helix</keyword>
<keyword evidence="1" id="KW-0812">Transmembrane</keyword>
<gene>
    <name evidence="2" type="ORF">A2U01_0011417</name>
</gene>
<reference evidence="2 3" key="1">
    <citation type="journal article" date="2018" name="Front. Plant Sci.">
        <title>Red Clover (Trifolium pratense) and Zigzag Clover (T. medium) - A Picture of Genomic Similarities and Differences.</title>
        <authorList>
            <person name="Dluhosova J."/>
            <person name="Istvanek J."/>
            <person name="Nedelnik J."/>
            <person name="Repkova J."/>
        </authorList>
    </citation>
    <scope>NUCLEOTIDE SEQUENCE [LARGE SCALE GENOMIC DNA]</scope>
    <source>
        <strain evidence="3">cv. 10/8</strain>
        <tissue evidence="2">Leaf</tissue>
    </source>
</reference>
<evidence type="ECO:0000313" key="3">
    <source>
        <dbReference type="Proteomes" id="UP000265520"/>
    </source>
</evidence>
<protein>
    <submittedName>
        <fullName evidence="2">Putative BEACH domain LvsC-like protein</fullName>
    </submittedName>
</protein>